<dbReference type="EMBL" id="CP002831">
    <property type="protein sequence ID" value="AFC25903.1"/>
    <property type="molecule type" value="Genomic_DNA"/>
</dbReference>
<protein>
    <submittedName>
        <fullName evidence="4">Thioesterase superfamily protein</fullName>
    </submittedName>
</protein>
<sequence length="143" mass="15763">MSIWKRTASLAQLNQLSENTVVSYLGIEFIEIGEDYLKARMPVTANQVQPARILHGGVSVVLAETLGSVASVLCINEDSGKQPVGLEINASHLRSVPEGGEVVGICRPIRIGRQVHFWEIELQDQKERPICSSRLTVMLRDAK</sequence>
<dbReference type="GO" id="GO:0061522">
    <property type="term" value="F:1,4-dihydroxy-2-naphthoyl-CoA thioesterase activity"/>
    <property type="evidence" value="ECO:0007669"/>
    <property type="project" value="TreeGrafter"/>
</dbReference>
<dbReference type="HOGENOM" id="CLU_089876_13_1_10"/>
<dbReference type="RefSeq" id="WP_015693500.1">
    <property type="nucleotide sequence ID" value="NC_016940.1"/>
</dbReference>
<dbReference type="InterPro" id="IPR003736">
    <property type="entry name" value="PAAI_dom"/>
</dbReference>
<evidence type="ECO:0000256" key="2">
    <source>
        <dbReference type="ARBA" id="ARBA00022801"/>
    </source>
</evidence>
<proteinExistence type="inferred from homology"/>
<dbReference type="STRING" id="984262.SGRA_3175"/>
<dbReference type="PANTHER" id="PTHR43240:SF5">
    <property type="entry name" value="1,4-DIHYDROXY-2-NAPHTHOYL-COA THIOESTERASE 1"/>
    <property type="match status" value="1"/>
</dbReference>
<reference evidence="4 5" key="1">
    <citation type="journal article" date="2012" name="Stand. Genomic Sci.">
        <title>Complete genome sequencing and analysis of Saprospira grandis str. Lewin, a predatory marine bacterium.</title>
        <authorList>
            <person name="Saw J.H."/>
            <person name="Yuryev A."/>
            <person name="Kanbe M."/>
            <person name="Hou S."/>
            <person name="Young A.G."/>
            <person name="Aizawa S."/>
            <person name="Alam M."/>
        </authorList>
    </citation>
    <scope>NUCLEOTIDE SEQUENCE [LARGE SCALE GENOMIC DNA]</scope>
    <source>
        <strain evidence="4 5">Lewin</strain>
    </source>
</reference>
<dbReference type="AlphaFoldDB" id="H6L0U7"/>
<dbReference type="KEGG" id="sgn:SGRA_3175"/>
<name>H6L0U7_SAPGL</name>
<dbReference type="CDD" id="cd03443">
    <property type="entry name" value="PaaI_thioesterase"/>
    <property type="match status" value="1"/>
</dbReference>
<keyword evidence="5" id="KW-1185">Reference proteome</keyword>
<dbReference type="InterPro" id="IPR006683">
    <property type="entry name" value="Thioestr_dom"/>
</dbReference>
<evidence type="ECO:0000256" key="1">
    <source>
        <dbReference type="ARBA" id="ARBA00008324"/>
    </source>
</evidence>
<organism evidence="4 5">
    <name type="scientific">Saprospira grandis (strain Lewin)</name>
    <dbReference type="NCBI Taxonomy" id="984262"/>
    <lineage>
        <taxon>Bacteria</taxon>
        <taxon>Pseudomonadati</taxon>
        <taxon>Bacteroidota</taxon>
        <taxon>Saprospiria</taxon>
        <taxon>Saprospirales</taxon>
        <taxon>Saprospiraceae</taxon>
        <taxon>Saprospira</taxon>
    </lineage>
</organism>
<feature type="domain" description="Thioesterase" evidence="3">
    <location>
        <begin position="53"/>
        <end position="130"/>
    </location>
</feature>
<dbReference type="Pfam" id="PF03061">
    <property type="entry name" value="4HBT"/>
    <property type="match status" value="1"/>
</dbReference>
<dbReference type="InterPro" id="IPR029069">
    <property type="entry name" value="HotDog_dom_sf"/>
</dbReference>
<dbReference type="OrthoDB" id="9798208at2"/>
<dbReference type="eggNOG" id="COG2050">
    <property type="taxonomic scope" value="Bacteria"/>
</dbReference>
<dbReference type="SUPFAM" id="SSF54637">
    <property type="entry name" value="Thioesterase/thiol ester dehydrase-isomerase"/>
    <property type="match status" value="1"/>
</dbReference>
<dbReference type="GO" id="GO:0005829">
    <property type="term" value="C:cytosol"/>
    <property type="evidence" value="ECO:0007669"/>
    <property type="project" value="TreeGrafter"/>
</dbReference>
<evidence type="ECO:0000313" key="4">
    <source>
        <dbReference type="EMBL" id="AFC25903.1"/>
    </source>
</evidence>
<dbReference type="NCBIfam" id="TIGR00369">
    <property type="entry name" value="unchar_dom_1"/>
    <property type="match status" value="1"/>
</dbReference>
<dbReference type="PANTHER" id="PTHR43240">
    <property type="entry name" value="1,4-DIHYDROXY-2-NAPHTHOYL-COA THIOESTERASE 1"/>
    <property type="match status" value="1"/>
</dbReference>
<keyword evidence="2" id="KW-0378">Hydrolase</keyword>
<accession>H6L0U7</accession>
<evidence type="ECO:0000313" key="5">
    <source>
        <dbReference type="Proteomes" id="UP000007519"/>
    </source>
</evidence>
<dbReference type="Gene3D" id="3.10.129.10">
    <property type="entry name" value="Hotdog Thioesterase"/>
    <property type="match status" value="1"/>
</dbReference>
<dbReference type="Proteomes" id="UP000007519">
    <property type="component" value="Chromosome"/>
</dbReference>
<evidence type="ECO:0000259" key="3">
    <source>
        <dbReference type="Pfam" id="PF03061"/>
    </source>
</evidence>
<comment type="similarity">
    <text evidence="1">Belongs to the thioesterase PaaI family.</text>
</comment>
<gene>
    <name evidence="4" type="ordered locus">SGRA_3175</name>
</gene>